<organism evidence="1 2">
    <name type="scientific">Chelonia mydas</name>
    <name type="common">Green sea-turtle</name>
    <name type="synonym">Chelonia agassizi</name>
    <dbReference type="NCBI Taxonomy" id="8469"/>
    <lineage>
        <taxon>Eukaryota</taxon>
        <taxon>Metazoa</taxon>
        <taxon>Chordata</taxon>
        <taxon>Craniata</taxon>
        <taxon>Vertebrata</taxon>
        <taxon>Euteleostomi</taxon>
        <taxon>Archelosauria</taxon>
        <taxon>Testudinata</taxon>
        <taxon>Testudines</taxon>
        <taxon>Cryptodira</taxon>
        <taxon>Durocryptodira</taxon>
        <taxon>Americhelydia</taxon>
        <taxon>Chelonioidea</taxon>
        <taxon>Cheloniidae</taxon>
        <taxon>Chelonia</taxon>
    </lineage>
</organism>
<protein>
    <submittedName>
        <fullName evidence="1">Uncharacterized protein</fullName>
    </submittedName>
</protein>
<sequence length="141" mass="16088">MRAAGAAPADGAARRATLLRLRIGARELLNIKSQNLISNEDIRSRTQQHLHRHWFRFSVFSGLLNQVKPANAISRREQSFKGLAICINYPLVTPDSTRNPASQEHKASSPPLHSCFIIGECLCRWNWMYHWLLAAILRLQF</sequence>
<dbReference type="EMBL" id="KB594214">
    <property type="protein sequence ID" value="EMP25170.1"/>
    <property type="molecule type" value="Genomic_DNA"/>
</dbReference>
<evidence type="ECO:0000313" key="1">
    <source>
        <dbReference type="EMBL" id="EMP25170.1"/>
    </source>
</evidence>
<evidence type="ECO:0000313" key="2">
    <source>
        <dbReference type="Proteomes" id="UP000031443"/>
    </source>
</evidence>
<dbReference type="AlphaFoldDB" id="M7AQS0"/>
<gene>
    <name evidence="1" type="ORF">UY3_17851</name>
</gene>
<keyword evidence="2" id="KW-1185">Reference proteome</keyword>
<dbReference type="Proteomes" id="UP000031443">
    <property type="component" value="Unassembled WGS sequence"/>
</dbReference>
<reference evidence="2" key="1">
    <citation type="journal article" date="2013" name="Nat. Genet.">
        <title>The draft genomes of soft-shell turtle and green sea turtle yield insights into the development and evolution of the turtle-specific body plan.</title>
        <authorList>
            <person name="Wang Z."/>
            <person name="Pascual-Anaya J."/>
            <person name="Zadissa A."/>
            <person name="Li W."/>
            <person name="Niimura Y."/>
            <person name="Huang Z."/>
            <person name="Li C."/>
            <person name="White S."/>
            <person name="Xiong Z."/>
            <person name="Fang D."/>
            <person name="Wang B."/>
            <person name="Ming Y."/>
            <person name="Chen Y."/>
            <person name="Zheng Y."/>
            <person name="Kuraku S."/>
            <person name="Pignatelli M."/>
            <person name="Herrero J."/>
            <person name="Beal K."/>
            <person name="Nozawa M."/>
            <person name="Li Q."/>
            <person name="Wang J."/>
            <person name="Zhang H."/>
            <person name="Yu L."/>
            <person name="Shigenobu S."/>
            <person name="Wang J."/>
            <person name="Liu J."/>
            <person name="Flicek P."/>
            <person name="Searle S."/>
            <person name="Wang J."/>
            <person name="Kuratani S."/>
            <person name="Yin Y."/>
            <person name="Aken B."/>
            <person name="Zhang G."/>
            <person name="Irie N."/>
        </authorList>
    </citation>
    <scope>NUCLEOTIDE SEQUENCE [LARGE SCALE GENOMIC DNA]</scope>
</reference>
<name>M7AQS0_CHEMY</name>
<proteinExistence type="predicted"/>
<accession>M7AQS0</accession>